<reference evidence="3" key="2">
    <citation type="submission" date="2025-08" db="UniProtKB">
        <authorList>
            <consortium name="RefSeq"/>
        </authorList>
    </citation>
    <scope>IDENTIFICATION</scope>
    <source>
        <tissue evidence="3">Leaf</tissue>
    </source>
</reference>
<dbReference type="PANTHER" id="PTHR10492">
    <property type="match status" value="1"/>
</dbReference>
<keyword evidence="2" id="KW-1185">Reference proteome</keyword>
<evidence type="ECO:0000313" key="2">
    <source>
        <dbReference type="Proteomes" id="UP000790787"/>
    </source>
</evidence>
<comment type="similarity">
    <text evidence="1">Belongs to the helicase family.</text>
</comment>
<sequence>MVNNPMIRKTMLTGFFYTNKTNDDAIEINLLYKEFPEHFVCSVTEKMWSRRKLQCTIGRVVMCHPIEGERYYLRLLLMNIRGPTSYEDIRTMNGVCCDTFREAAEKRGLLHSDSNLIDCMSEAVSYQTPYRLRLLFFTLLVHCCPTNPKDLWEKFEDSMSEDFKILPNLPAKDIRHKVLSHINEILHSMGHNVNEYKLISEIIQTSREAKEAREVHFERTITVSDTDILLEKRLNVEQRRACNVIIGRIFSNRRRAFFIDGPGGTGKTFLYLALLATVRSKGFIVLATTSSGVAASILPEGRTAHSRFKIPIDIDQNFSINISKQMSLAYLIRYAKLIIWDEVSMVKSKMIEVFSLLLKDIMDSHALFGGKVIVFGGDFRQTLHVVRNEKKKDFICESLLYCNIWNRLEKLQLSEKIRTKTDPAFCKYLMRIGNGTEKVNCDNKIKIPDSIVIPFTSEEESLDELFKITYPNVSTFFSDSSSVTSHVILTTKNDFVDELNDMLIAKFSFTSKTYVAIDETVECADQSQFEDFLHTLNPSGLPPYKLTLKKHCPVILLQNLNPCEGLCNGTRLTCCDFKTHIVSAKIVTSDFKGTHVFIPRIPLISSNDEKVPISFKRLQFPIRLCFAMTINKAQCQILDFIGIYLRKPVFSHGQLYVALSRAKSSECVRLLIRPPTSDNDDDHSTYNVVYNEVIRKAFS</sequence>
<dbReference type="InterPro" id="IPR027417">
    <property type="entry name" value="P-loop_NTPase"/>
</dbReference>
<dbReference type="SUPFAM" id="SSF52540">
    <property type="entry name" value="P-loop containing nucleoside triphosphate hydrolases"/>
    <property type="match status" value="2"/>
</dbReference>
<dbReference type="OrthoDB" id="692627at2759"/>
<keyword evidence="1" id="KW-0347">Helicase</keyword>
<dbReference type="PANTHER" id="PTHR10492:SF100">
    <property type="entry name" value="ATP-DEPENDENT DNA HELICASE"/>
    <property type="match status" value="1"/>
</dbReference>
<keyword evidence="1" id="KW-0547">Nucleotide-binding</keyword>
<dbReference type="GeneID" id="107811256"/>
<protein>
    <recommendedName>
        <fullName evidence="1">ATP-dependent DNA helicase</fullName>
        <ecNumber evidence="1">5.6.2.3</ecNumber>
    </recommendedName>
</protein>
<dbReference type="STRING" id="4097.A0A1S4BRW2"/>
<comment type="catalytic activity">
    <reaction evidence="1">
        <text>ATP + H2O = ADP + phosphate + H(+)</text>
        <dbReference type="Rhea" id="RHEA:13065"/>
        <dbReference type="ChEBI" id="CHEBI:15377"/>
        <dbReference type="ChEBI" id="CHEBI:15378"/>
        <dbReference type="ChEBI" id="CHEBI:30616"/>
        <dbReference type="ChEBI" id="CHEBI:43474"/>
        <dbReference type="ChEBI" id="CHEBI:456216"/>
        <dbReference type="EC" id="5.6.2.3"/>
    </reaction>
</comment>
<dbReference type="GO" id="GO:0006281">
    <property type="term" value="P:DNA repair"/>
    <property type="evidence" value="ECO:0007669"/>
    <property type="project" value="UniProtKB-KW"/>
</dbReference>
<dbReference type="Proteomes" id="UP000790787">
    <property type="component" value="Chromosome 23"/>
</dbReference>
<dbReference type="GO" id="GO:0016887">
    <property type="term" value="F:ATP hydrolysis activity"/>
    <property type="evidence" value="ECO:0007669"/>
    <property type="project" value="RHEA"/>
</dbReference>
<dbReference type="GO" id="GO:0000723">
    <property type="term" value="P:telomere maintenance"/>
    <property type="evidence" value="ECO:0007669"/>
    <property type="project" value="InterPro"/>
</dbReference>
<evidence type="ECO:0000313" key="3">
    <source>
        <dbReference type="RefSeq" id="XP_016491629.2"/>
    </source>
</evidence>
<comment type="cofactor">
    <cofactor evidence="1">
        <name>Mg(2+)</name>
        <dbReference type="ChEBI" id="CHEBI:18420"/>
    </cofactor>
</comment>
<dbReference type="AlphaFoldDB" id="A0A1S4BRW2"/>
<keyword evidence="1" id="KW-0234">DNA repair</keyword>
<proteinExistence type="inferred from homology"/>
<accession>A0A1S4BRW2</accession>
<keyword evidence="1" id="KW-0378">Hydrolase</keyword>
<reference evidence="2" key="1">
    <citation type="journal article" date="2014" name="Nat. Commun.">
        <title>The tobacco genome sequence and its comparison with those of tomato and potato.</title>
        <authorList>
            <person name="Sierro N."/>
            <person name="Battey J.N."/>
            <person name="Ouadi S."/>
            <person name="Bakaher N."/>
            <person name="Bovet L."/>
            <person name="Willig A."/>
            <person name="Goepfert S."/>
            <person name="Peitsch M.C."/>
            <person name="Ivanov N.V."/>
        </authorList>
    </citation>
    <scope>NUCLEOTIDE SEQUENCE [LARGE SCALE GENOMIC DNA]</scope>
</reference>
<dbReference type="KEGG" id="nta:107811256"/>
<dbReference type="PaxDb" id="4097-A0A1S4BRW2"/>
<keyword evidence="1" id="KW-0067">ATP-binding</keyword>
<keyword evidence="1" id="KW-0227">DNA damage</keyword>
<dbReference type="InterPro" id="IPR010285">
    <property type="entry name" value="DNA_helicase_pif1-like_DEAD"/>
</dbReference>
<name>A0A1S4BRW2_TOBAC</name>
<keyword evidence="1" id="KW-0233">DNA recombination</keyword>
<gene>
    <name evidence="3" type="primary">LOC107811256</name>
</gene>
<dbReference type="Gene3D" id="3.40.50.300">
    <property type="entry name" value="P-loop containing nucleotide triphosphate hydrolases"/>
    <property type="match status" value="1"/>
</dbReference>
<dbReference type="GO" id="GO:0005524">
    <property type="term" value="F:ATP binding"/>
    <property type="evidence" value="ECO:0007669"/>
    <property type="project" value="UniProtKB-KW"/>
</dbReference>
<dbReference type="RefSeq" id="XP_016491629.2">
    <property type="nucleotide sequence ID" value="XM_016636143.2"/>
</dbReference>
<dbReference type="GO" id="GO:0006310">
    <property type="term" value="P:DNA recombination"/>
    <property type="evidence" value="ECO:0007669"/>
    <property type="project" value="UniProtKB-KW"/>
</dbReference>
<dbReference type="EC" id="5.6.2.3" evidence="1"/>
<evidence type="ECO:0000256" key="1">
    <source>
        <dbReference type="RuleBase" id="RU363044"/>
    </source>
</evidence>
<dbReference type="RefSeq" id="XP_016491629.1">
    <property type="nucleotide sequence ID" value="XM_016636143.1"/>
</dbReference>
<dbReference type="GO" id="GO:0043139">
    <property type="term" value="F:5'-3' DNA helicase activity"/>
    <property type="evidence" value="ECO:0007669"/>
    <property type="project" value="UniProtKB-EC"/>
</dbReference>
<dbReference type="Pfam" id="PF05970">
    <property type="entry name" value="PIF1"/>
    <property type="match status" value="1"/>
</dbReference>
<organism evidence="2 3">
    <name type="scientific">Nicotiana tabacum</name>
    <name type="common">Common tobacco</name>
    <dbReference type="NCBI Taxonomy" id="4097"/>
    <lineage>
        <taxon>Eukaryota</taxon>
        <taxon>Viridiplantae</taxon>
        <taxon>Streptophyta</taxon>
        <taxon>Embryophyta</taxon>
        <taxon>Tracheophyta</taxon>
        <taxon>Spermatophyta</taxon>
        <taxon>Magnoliopsida</taxon>
        <taxon>eudicotyledons</taxon>
        <taxon>Gunneridae</taxon>
        <taxon>Pentapetalae</taxon>
        <taxon>asterids</taxon>
        <taxon>lamiids</taxon>
        <taxon>Solanales</taxon>
        <taxon>Solanaceae</taxon>
        <taxon>Nicotianoideae</taxon>
        <taxon>Nicotianeae</taxon>
        <taxon>Nicotiana</taxon>
    </lineage>
</organism>